<dbReference type="PROSITE" id="PS50879">
    <property type="entry name" value="RNASE_H_1"/>
    <property type="match status" value="1"/>
</dbReference>
<dbReference type="CDD" id="cd09277">
    <property type="entry name" value="RNase_HI_bacteria_like"/>
    <property type="match status" value="1"/>
</dbReference>
<keyword evidence="13" id="KW-0808">Transferase</keyword>
<dbReference type="InterPro" id="IPR009027">
    <property type="entry name" value="Ribosomal_bL9/RNase_H1_N"/>
</dbReference>
<organism evidence="13">
    <name type="scientific">Pseudothermotoga hypogea</name>
    <dbReference type="NCBI Taxonomy" id="57487"/>
    <lineage>
        <taxon>Bacteria</taxon>
        <taxon>Thermotogati</taxon>
        <taxon>Thermotogota</taxon>
        <taxon>Thermotogae</taxon>
        <taxon>Thermotogales</taxon>
        <taxon>Thermotogaceae</taxon>
        <taxon>Pseudothermotoga</taxon>
    </lineage>
</organism>
<evidence type="ECO:0000256" key="6">
    <source>
        <dbReference type="ARBA" id="ARBA00017721"/>
    </source>
</evidence>
<dbReference type="GO" id="GO:0004523">
    <property type="term" value="F:RNA-DNA hybrid ribonuclease activity"/>
    <property type="evidence" value="ECO:0007669"/>
    <property type="project" value="UniProtKB-EC"/>
</dbReference>
<dbReference type="GO" id="GO:0046872">
    <property type="term" value="F:metal ion binding"/>
    <property type="evidence" value="ECO:0007669"/>
    <property type="project" value="UniProtKB-KW"/>
</dbReference>
<gene>
    <name evidence="13" type="ORF">ENW55_02150</name>
</gene>
<keyword evidence="13" id="KW-0548">Nucleotidyltransferase</keyword>
<comment type="similarity">
    <text evidence="4">Belongs to the RNase H family.</text>
</comment>
<dbReference type="SUPFAM" id="SSF53098">
    <property type="entry name" value="Ribonuclease H-like"/>
    <property type="match status" value="1"/>
</dbReference>
<reference evidence="13" key="1">
    <citation type="journal article" date="2020" name="mSystems">
        <title>Genome- and Community-Level Interaction Insights into Carbon Utilization and Element Cycling Functions of Hydrothermarchaeota in Hydrothermal Sediment.</title>
        <authorList>
            <person name="Zhou Z."/>
            <person name="Liu Y."/>
            <person name="Xu W."/>
            <person name="Pan J."/>
            <person name="Luo Z.H."/>
            <person name="Li M."/>
        </authorList>
    </citation>
    <scope>NUCLEOTIDE SEQUENCE [LARGE SCALE GENOMIC DNA]</scope>
    <source>
        <strain evidence="13">SpSt-86</strain>
    </source>
</reference>
<proteinExistence type="inferred from homology"/>
<protein>
    <recommendedName>
        <fullName evidence="6">Ribonuclease H</fullName>
        <ecNumber evidence="5">3.1.26.4</ecNumber>
    </recommendedName>
</protein>
<dbReference type="FunFam" id="3.40.970.10:FF:000002">
    <property type="entry name" value="Ribonuclease H"/>
    <property type="match status" value="1"/>
</dbReference>
<dbReference type="AlphaFoldDB" id="A0A832MMI3"/>
<dbReference type="InterPro" id="IPR050092">
    <property type="entry name" value="RNase_H"/>
</dbReference>
<dbReference type="InterPro" id="IPR002156">
    <property type="entry name" value="RNaseH_domain"/>
</dbReference>
<dbReference type="Pfam" id="PF13456">
    <property type="entry name" value="RVT_3"/>
    <property type="match status" value="1"/>
</dbReference>
<dbReference type="Gene3D" id="3.30.420.10">
    <property type="entry name" value="Ribonuclease H-like superfamily/Ribonuclease H"/>
    <property type="match status" value="1"/>
</dbReference>
<dbReference type="Gene3D" id="3.40.970.10">
    <property type="entry name" value="Ribonuclease H1, N-terminal domain"/>
    <property type="match status" value="1"/>
</dbReference>
<comment type="caution">
    <text evidence="13">The sequence shown here is derived from an EMBL/GenBank/DDBJ whole genome shotgun (WGS) entry which is preliminary data.</text>
</comment>
<keyword evidence="8" id="KW-0479">Metal-binding</keyword>
<dbReference type="InterPro" id="IPR036397">
    <property type="entry name" value="RNaseH_sf"/>
</dbReference>
<keyword evidence="13" id="KW-0695">RNA-directed DNA polymerase</keyword>
<comment type="catalytic activity">
    <reaction evidence="1">
        <text>Endonucleolytic cleavage to 5'-phosphomonoester.</text>
        <dbReference type="EC" id="3.1.26.4"/>
    </reaction>
</comment>
<dbReference type="GO" id="GO:0043137">
    <property type="term" value="P:DNA replication, removal of RNA primer"/>
    <property type="evidence" value="ECO:0007669"/>
    <property type="project" value="TreeGrafter"/>
</dbReference>
<evidence type="ECO:0000256" key="9">
    <source>
        <dbReference type="ARBA" id="ARBA00022759"/>
    </source>
</evidence>
<dbReference type="PANTHER" id="PTHR10642:SF26">
    <property type="entry name" value="RIBONUCLEASE H1"/>
    <property type="match status" value="1"/>
</dbReference>
<evidence type="ECO:0000256" key="5">
    <source>
        <dbReference type="ARBA" id="ARBA00012180"/>
    </source>
</evidence>
<comment type="function">
    <text evidence="3">Endonuclease that specifically degrades the RNA of RNA-DNA hybrids.</text>
</comment>
<dbReference type="InterPro" id="IPR011320">
    <property type="entry name" value="RNase_H1_N"/>
</dbReference>
<dbReference type="GO" id="GO:0003964">
    <property type="term" value="F:RNA-directed DNA polymerase activity"/>
    <property type="evidence" value="ECO:0007669"/>
    <property type="project" value="UniProtKB-KW"/>
</dbReference>
<dbReference type="PANTHER" id="PTHR10642">
    <property type="entry name" value="RIBONUCLEASE H1"/>
    <property type="match status" value="1"/>
</dbReference>
<evidence type="ECO:0000256" key="7">
    <source>
        <dbReference type="ARBA" id="ARBA00022722"/>
    </source>
</evidence>
<dbReference type="Pfam" id="PF01693">
    <property type="entry name" value="Cauli_VI"/>
    <property type="match status" value="1"/>
</dbReference>
<evidence type="ECO:0000256" key="4">
    <source>
        <dbReference type="ARBA" id="ARBA00005300"/>
    </source>
</evidence>
<keyword evidence="11" id="KW-0460">Magnesium</keyword>
<evidence type="ECO:0000256" key="2">
    <source>
        <dbReference type="ARBA" id="ARBA00001946"/>
    </source>
</evidence>
<dbReference type="InterPro" id="IPR012337">
    <property type="entry name" value="RNaseH-like_sf"/>
</dbReference>
<accession>A0A832MMI3</accession>
<comment type="cofactor">
    <cofactor evidence="2">
        <name>Mg(2+)</name>
        <dbReference type="ChEBI" id="CHEBI:18420"/>
    </cofactor>
</comment>
<sequence length="216" mass="25154">MGKYYAVKRGRCPGIYEDWQRAREQVEGFPNAEYRSFASKADALAYLRGETWRCPDFMKDTILVCVDGSYRDGVCGSGIVVCDQEGLHEFYFWTDEPDLAKMRNVAGEILAVLFAVNYALQRGAKRLVVRHDFENLDKWISGEYRTKTFLTEIYREFVDFAKRKNLHIEFEKIKAHSKDPCNERADGLAKLATERKRNVDWKLEVLRDVIRSDESN</sequence>
<evidence type="ECO:0000256" key="11">
    <source>
        <dbReference type="ARBA" id="ARBA00022842"/>
    </source>
</evidence>
<evidence type="ECO:0000256" key="1">
    <source>
        <dbReference type="ARBA" id="ARBA00000077"/>
    </source>
</evidence>
<name>A0A832MMI3_9THEM</name>
<evidence type="ECO:0000256" key="3">
    <source>
        <dbReference type="ARBA" id="ARBA00004065"/>
    </source>
</evidence>
<keyword evidence="10" id="KW-0378">Hydrolase</keyword>
<dbReference type="InterPro" id="IPR037056">
    <property type="entry name" value="RNase_H1_N_sf"/>
</dbReference>
<dbReference type="EC" id="3.1.26.4" evidence="5"/>
<dbReference type="GO" id="GO:0003676">
    <property type="term" value="F:nucleic acid binding"/>
    <property type="evidence" value="ECO:0007669"/>
    <property type="project" value="InterPro"/>
</dbReference>
<dbReference type="EMBL" id="DTKQ01000017">
    <property type="protein sequence ID" value="HGZ78769.1"/>
    <property type="molecule type" value="Genomic_DNA"/>
</dbReference>
<keyword evidence="9" id="KW-0255">Endonuclease</keyword>
<keyword evidence="7" id="KW-0540">Nuclease</keyword>
<feature type="domain" description="RNase H type-1" evidence="12">
    <location>
        <begin position="58"/>
        <end position="194"/>
    </location>
</feature>
<evidence type="ECO:0000259" key="12">
    <source>
        <dbReference type="PROSITE" id="PS50879"/>
    </source>
</evidence>
<evidence type="ECO:0000256" key="10">
    <source>
        <dbReference type="ARBA" id="ARBA00022801"/>
    </source>
</evidence>
<dbReference type="SUPFAM" id="SSF55658">
    <property type="entry name" value="L9 N-domain-like"/>
    <property type="match status" value="1"/>
</dbReference>
<evidence type="ECO:0000313" key="13">
    <source>
        <dbReference type="EMBL" id="HGZ78769.1"/>
    </source>
</evidence>
<evidence type="ECO:0000256" key="8">
    <source>
        <dbReference type="ARBA" id="ARBA00022723"/>
    </source>
</evidence>